<reference evidence="2 3" key="1">
    <citation type="submission" date="2024-06" db="EMBL/GenBank/DDBJ databases">
        <title>The Natural Products Discovery Center: Release of the First 8490 Sequenced Strains for Exploring Actinobacteria Biosynthetic Diversity.</title>
        <authorList>
            <person name="Kalkreuter E."/>
            <person name="Kautsar S.A."/>
            <person name="Yang D."/>
            <person name="Bader C.D."/>
            <person name="Teijaro C.N."/>
            <person name="Fluegel L."/>
            <person name="Davis C.M."/>
            <person name="Simpson J.R."/>
            <person name="Lauterbach L."/>
            <person name="Steele A.D."/>
            <person name="Gui C."/>
            <person name="Meng S."/>
            <person name="Li G."/>
            <person name="Viehrig K."/>
            <person name="Ye F."/>
            <person name="Su P."/>
            <person name="Kiefer A.F."/>
            <person name="Nichols A."/>
            <person name="Cepeda A.J."/>
            <person name="Yan W."/>
            <person name="Fan B."/>
            <person name="Jiang Y."/>
            <person name="Adhikari A."/>
            <person name="Zheng C.-J."/>
            <person name="Schuster L."/>
            <person name="Cowan T.M."/>
            <person name="Smanski M.J."/>
            <person name="Chevrette M.G."/>
            <person name="De Carvalho L.P.S."/>
            <person name="Shen B."/>
        </authorList>
    </citation>
    <scope>NUCLEOTIDE SEQUENCE [LARGE SCALE GENOMIC DNA]</scope>
    <source>
        <strain evidence="2 3">NPDC050100</strain>
    </source>
</reference>
<dbReference type="EMBL" id="JBFALK010000008">
    <property type="protein sequence ID" value="MEV0970339.1"/>
    <property type="molecule type" value="Genomic_DNA"/>
</dbReference>
<dbReference type="InterPro" id="IPR002528">
    <property type="entry name" value="MATE_fam"/>
</dbReference>
<protein>
    <submittedName>
        <fullName evidence="2">MATE family efflux transporter</fullName>
    </submittedName>
</protein>
<organism evidence="2 3">
    <name type="scientific">Microtetraspora glauca</name>
    <dbReference type="NCBI Taxonomy" id="1996"/>
    <lineage>
        <taxon>Bacteria</taxon>
        <taxon>Bacillati</taxon>
        <taxon>Actinomycetota</taxon>
        <taxon>Actinomycetes</taxon>
        <taxon>Streptosporangiales</taxon>
        <taxon>Streptosporangiaceae</taxon>
        <taxon>Microtetraspora</taxon>
    </lineage>
</organism>
<evidence type="ECO:0000313" key="2">
    <source>
        <dbReference type="EMBL" id="MEV0970339.1"/>
    </source>
</evidence>
<name>A0ABV3GFC2_MICGL</name>
<keyword evidence="3" id="KW-1185">Reference proteome</keyword>
<dbReference type="Pfam" id="PF01554">
    <property type="entry name" value="MatE"/>
    <property type="match status" value="1"/>
</dbReference>
<feature type="transmembrane region" description="Helical" evidence="1">
    <location>
        <begin position="37"/>
        <end position="55"/>
    </location>
</feature>
<comment type="caution">
    <text evidence="2">The sequence shown here is derived from an EMBL/GenBank/DDBJ whole genome shotgun (WGS) entry which is preliminary data.</text>
</comment>
<accession>A0ABV3GFC2</accession>
<proteinExistence type="predicted"/>
<keyword evidence="1" id="KW-0812">Transmembrane</keyword>
<evidence type="ECO:0000256" key="1">
    <source>
        <dbReference type="SAM" id="Phobius"/>
    </source>
</evidence>
<sequence length="103" mass="10641">MELLTAVVAVGLIDTLWVSGLGGPAVAAVTIATSTEHLALGVILALTTGTTVLVGRREGVSPLTPMIRTAWILWGRCSASWWPCPAYCSANGWPGSSPGTPRP</sequence>
<gene>
    <name evidence="2" type="ORF">AB0I59_17005</name>
</gene>
<dbReference type="Proteomes" id="UP001551675">
    <property type="component" value="Unassembled WGS sequence"/>
</dbReference>
<keyword evidence="1" id="KW-1133">Transmembrane helix</keyword>
<dbReference type="RefSeq" id="WP_358133693.1">
    <property type="nucleotide sequence ID" value="NZ_JBFALK010000008.1"/>
</dbReference>
<evidence type="ECO:0000313" key="3">
    <source>
        <dbReference type="Proteomes" id="UP001551675"/>
    </source>
</evidence>
<keyword evidence="1" id="KW-0472">Membrane</keyword>